<keyword evidence="1" id="KW-0732">Signal</keyword>
<protein>
    <recommendedName>
        <fullName evidence="2">C-type lectin domain-containing protein</fullName>
    </recommendedName>
</protein>
<evidence type="ECO:0000313" key="3">
    <source>
        <dbReference type="EMBL" id="CAB3409526.1"/>
    </source>
</evidence>
<comment type="caution">
    <text evidence="3">The sequence shown here is derived from an EMBL/GenBank/DDBJ whole genome shotgun (WGS) entry which is preliminary data.</text>
</comment>
<gene>
    <name evidence="3" type="ORF">CBOVIS_LOCUS11167</name>
</gene>
<evidence type="ECO:0000256" key="1">
    <source>
        <dbReference type="SAM" id="SignalP"/>
    </source>
</evidence>
<dbReference type="PROSITE" id="PS50041">
    <property type="entry name" value="C_TYPE_LECTIN_2"/>
    <property type="match status" value="2"/>
</dbReference>
<dbReference type="EMBL" id="CADEPM010000008">
    <property type="protein sequence ID" value="CAB3409526.1"/>
    <property type="molecule type" value="Genomic_DNA"/>
</dbReference>
<keyword evidence="4" id="KW-1185">Reference proteome</keyword>
<dbReference type="GO" id="GO:0045087">
    <property type="term" value="P:innate immune response"/>
    <property type="evidence" value="ECO:0007669"/>
    <property type="project" value="TreeGrafter"/>
</dbReference>
<accession>A0A8S1FBA3</accession>
<reference evidence="3 4" key="1">
    <citation type="submission" date="2020-04" db="EMBL/GenBank/DDBJ databases">
        <authorList>
            <person name="Laetsch R D."/>
            <person name="Stevens L."/>
            <person name="Kumar S."/>
            <person name="Blaxter L. M."/>
        </authorList>
    </citation>
    <scope>NUCLEOTIDE SEQUENCE [LARGE SCALE GENOMIC DNA]</scope>
</reference>
<feature type="signal peptide" evidence="1">
    <location>
        <begin position="1"/>
        <end position="17"/>
    </location>
</feature>
<dbReference type="OrthoDB" id="5837296at2759"/>
<feature type="domain" description="C-type lectin" evidence="2">
    <location>
        <begin position="230"/>
        <end position="347"/>
    </location>
</feature>
<dbReference type="SMART" id="SM00034">
    <property type="entry name" value="CLECT"/>
    <property type="match status" value="2"/>
</dbReference>
<sequence length="397" mass="44912">MFRLLIFALVGLALVSAECQMRDKLIGGSCFKFVASKMTYNDASDYCRRSGMNLAVLRSMVQDNFLASFASSYFPDEVTEFWIGLSQPANGGPFIWSDGRYPNGNGFVAESMQDGTWITISSDNRRCFLCSYPNGYPPDLSTTYDPWDRTTSSYPPDLSTTYDPWDRTTSSYPPDLSTTYDPWDRTTTSSYPWDSTTTLPRKGEMLKVVLVALIGASFVASDCLPKDKLIGNTCFQFINAKKNFFDASEYCKNSINGGSLAILQNAIQNNFLASFAPSYFSDSESEFWIGLSRYDSSSPFRWNNFSPLTFTNFQPGYPNGNNFVAESMRNAKWITLAEDKTLQFVCSYSADSPVTDLRTQRFEKVPRLFYPYQYDTPITRRPQFSVSGLTVRHFCID</sequence>
<dbReference type="InterPro" id="IPR016186">
    <property type="entry name" value="C-type_lectin-like/link_sf"/>
</dbReference>
<dbReference type="CDD" id="cd00037">
    <property type="entry name" value="CLECT"/>
    <property type="match status" value="2"/>
</dbReference>
<dbReference type="InterPro" id="IPR016187">
    <property type="entry name" value="CTDL_fold"/>
</dbReference>
<dbReference type="InterPro" id="IPR001304">
    <property type="entry name" value="C-type_lectin-like"/>
</dbReference>
<feature type="domain" description="C-type lectin" evidence="2">
    <location>
        <begin position="26"/>
        <end position="131"/>
    </location>
</feature>
<feature type="chain" id="PRO_5035746918" description="C-type lectin domain-containing protein" evidence="1">
    <location>
        <begin position="18"/>
        <end position="397"/>
    </location>
</feature>
<evidence type="ECO:0000313" key="4">
    <source>
        <dbReference type="Proteomes" id="UP000494206"/>
    </source>
</evidence>
<dbReference type="Proteomes" id="UP000494206">
    <property type="component" value="Unassembled WGS sequence"/>
</dbReference>
<organism evidence="3 4">
    <name type="scientific">Caenorhabditis bovis</name>
    <dbReference type="NCBI Taxonomy" id="2654633"/>
    <lineage>
        <taxon>Eukaryota</taxon>
        <taxon>Metazoa</taxon>
        <taxon>Ecdysozoa</taxon>
        <taxon>Nematoda</taxon>
        <taxon>Chromadorea</taxon>
        <taxon>Rhabditida</taxon>
        <taxon>Rhabditina</taxon>
        <taxon>Rhabditomorpha</taxon>
        <taxon>Rhabditoidea</taxon>
        <taxon>Rhabditidae</taxon>
        <taxon>Peloderinae</taxon>
        <taxon>Caenorhabditis</taxon>
    </lineage>
</organism>
<dbReference type="SUPFAM" id="SSF56436">
    <property type="entry name" value="C-type lectin-like"/>
    <property type="match status" value="2"/>
</dbReference>
<dbReference type="Pfam" id="PF00059">
    <property type="entry name" value="Lectin_C"/>
    <property type="match status" value="2"/>
</dbReference>
<dbReference type="Gene3D" id="3.10.100.10">
    <property type="entry name" value="Mannose-Binding Protein A, subunit A"/>
    <property type="match status" value="2"/>
</dbReference>
<dbReference type="PANTHER" id="PTHR23062">
    <property type="entry name" value="HYPOTHETICAL PROTEIN C.ELEGANS"/>
    <property type="match status" value="1"/>
</dbReference>
<evidence type="ECO:0000259" key="2">
    <source>
        <dbReference type="PROSITE" id="PS50041"/>
    </source>
</evidence>
<proteinExistence type="predicted"/>
<name>A0A8S1FBA3_9PELO</name>
<dbReference type="AlphaFoldDB" id="A0A8S1FBA3"/>